<keyword evidence="1" id="KW-0812">Transmembrane</keyword>
<dbReference type="EMBL" id="JH636049">
    <property type="protein sequence ID" value="EID53870.1"/>
    <property type="molecule type" value="Genomic_DNA"/>
</dbReference>
<sequence length="210" mass="24052">MDWAILAPEHPLGWVVLAGVGFGLSWWAWQSAMVVWFGTFGAEALARERNWLFRHGERDIGYFGDNTNPEEADWDRSPPPGTVFELLGDIEGFVFHARQWRYRPQNIGFLTVRNRWKYHYVVALATTPQPYDGRFTSHRGAAVNDLRKALYPAFLTWEKQTKNQPPPPHGFLAGHGLLSMKRPCQRLTKRRLLADLDLLVSKVRPTAGRG</sequence>
<dbReference type="AlphaFoldDB" id="I0V167"/>
<keyword evidence="1" id="KW-0472">Membrane</keyword>
<feature type="transmembrane region" description="Helical" evidence="1">
    <location>
        <begin position="12"/>
        <end position="29"/>
    </location>
</feature>
<dbReference type="HOGENOM" id="CLU_1288095_0_0_11"/>
<gene>
    <name evidence="2" type="ORF">SacxiDRAFT_1623</name>
</gene>
<evidence type="ECO:0000313" key="2">
    <source>
        <dbReference type="EMBL" id="EID53870.1"/>
    </source>
</evidence>
<keyword evidence="3" id="KW-1185">Reference proteome</keyword>
<dbReference type="RefSeq" id="WP_006238023.1">
    <property type="nucleotide sequence ID" value="NZ_JH636049.1"/>
</dbReference>
<protein>
    <submittedName>
        <fullName evidence="2">Uncharacterized protein</fullName>
    </submittedName>
</protein>
<dbReference type="STRING" id="882086.SacxiDRAFT_1623"/>
<evidence type="ECO:0000256" key="1">
    <source>
        <dbReference type="SAM" id="Phobius"/>
    </source>
</evidence>
<name>I0V167_9PSEU</name>
<dbReference type="OrthoDB" id="3624003at2"/>
<dbReference type="Proteomes" id="UP000004691">
    <property type="component" value="Unassembled WGS sequence"/>
</dbReference>
<evidence type="ECO:0000313" key="3">
    <source>
        <dbReference type="Proteomes" id="UP000004691"/>
    </source>
</evidence>
<accession>I0V167</accession>
<organism evidence="2 3">
    <name type="scientific">Saccharomonospora xinjiangensis XJ-54</name>
    <dbReference type="NCBI Taxonomy" id="882086"/>
    <lineage>
        <taxon>Bacteria</taxon>
        <taxon>Bacillati</taxon>
        <taxon>Actinomycetota</taxon>
        <taxon>Actinomycetes</taxon>
        <taxon>Pseudonocardiales</taxon>
        <taxon>Pseudonocardiaceae</taxon>
        <taxon>Saccharomonospora</taxon>
    </lineage>
</organism>
<reference evidence="2 3" key="1">
    <citation type="submission" date="2012-01" db="EMBL/GenBank/DDBJ databases">
        <title>Improved High-Quality Draft sequence of Saccharomonospora xinjiangensis XJ-54.</title>
        <authorList>
            <consortium name="US DOE Joint Genome Institute"/>
            <person name="Lucas S."/>
            <person name="Han J."/>
            <person name="Lapidus A."/>
            <person name="Cheng J.-F."/>
            <person name="Goodwin L."/>
            <person name="Pitluck S."/>
            <person name="Peters L."/>
            <person name="Mikhailova N."/>
            <person name="Teshima H."/>
            <person name="Detter J.C."/>
            <person name="Han C."/>
            <person name="Tapia R."/>
            <person name="Land M."/>
            <person name="Hauser L."/>
            <person name="Kyrpides N."/>
            <person name="Ivanova N."/>
            <person name="Pagani I."/>
            <person name="Brambilla E.-M."/>
            <person name="Klenk H.-P."/>
            <person name="Woyke T."/>
        </authorList>
    </citation>
    <scope>NUCLEOTIDE SEQUENCE [LARGE SCALE GENOMIC DNA]</scope>
    <source>
        <strain evidence="2 3">XJ-54</strain>
    </source>
</reference>
<keyword evidence="1" id="KW-1133">Transmembrane helix</keyword>
<proteinExistence type="predicted"/>